<keyword evidence="3 8" id="KW-0812">Transmembrane</keyword>
<dbReference type="PANTHER" id="PTHR11616:SF327">
    <property type="entry name" value="ORPHAN SODIUM- AND CHLORIDE-DEPENDENT NEUROTRANSMITTER TRANSPORTER NTT5"/>
    <property type="match status" value="1"/>
</dbReference>
<evidence type="ECO:0000313" key="11">
    <source>
        <dbReference type="Proteomes" id="UP000429181"/>
    </source>
</evidence>
<dbReference type="PROSITE" id="PS50267">
    <property type="entry name" value="NA_NEUROTRAN_SYMP_3"/>
    <property type="match status" value="1"/>
</dbReference>
<dbReference type="Proteomes" id="UP000314981">
    <property type="component" value="Chromosome 18"/>
</dbReference>
<feature type="binding site" evidence="6">
    <location>
        <position position="146"/>
    </location>
    <ligand>
        <name>Na(+)</name>
        <dbReference type="ChEBI" id="CHEBI:29101"/>
        <label>1</label>
    </ligand>
</feature>
<evidence type="ECO:0000256" key="8">
    <source>
        <dbReference type="SAM" id="Phobius"/>
    </source>
</evidence>
<feature type="binding site" evidence="6">
    <location>
        <position position="536"/>
    </location>
    <ligand>
        <name>Na(+)</name>
        <dbReference type="ChEBI" id="CHEBI:29101"/>
        <label>1</label>
    </ligand>
</feature>
<feature type="region of interest" description="Disordered" evidence="7">
    <location>
        <begin position="1"/>
        <end position="52"/>
    </location>
</feature>
<keyword evidence="10" id="KW-1185">Reference proteome</keyword>
<feature type="transmembrane region" description="Helical" evidence="8">
    <location>
        <begin position="322"/>
        <end position="342"/>
    </location>
</feature>
<evidence type="ECO:0000256" key="1">
    <source>
        <dbReference type="ARBA" id="ARBA00004141"/>
    </source>
</evidence>
<feature type="compositionally biased region" description="Polar residues" evidence="7">
    <location>
        <begin position="26"/>
        <end position="46"/>
    </location>
</feature>
<feature type="binding site" evidence="6">
    <location>
        <position position="377"/>
    </location>
    <ligand>
        <name>Na(+)</name>
        <dbReference type="ChEBI" id="CHEBI:29101"/>
        <label>1</label>
    </ligand>
</feature>
<dbReference type="OMA" id="YEKVQMT"/>
<gene>
    <name evidence="9" type="primary">SLC6A16</name>
</gene>
<organism evidence="9 11">
    <name type="scientific">Bos indicus x Bos taurus</name>
    <name type="common">Hybrid cattle</name>
    <dbReference type="NCBI Taxonomy" id="30522"/>
    <lineage>
        <taxon>Eukaryota</taxon>
        <taxon>Metazoa</taxon>
        <taxon>Chordata</taxon>
        <taxon>Craniata</taxon>
        <taxon>Vertebrata</taxon>
        <taxon>Euteleostomi</taxon>
        <taxon>Mammalia</taxon>
        <taxon>Eutheria</taxon>
        <taxon>Laurasiatheria</taxon>
        <taxon>Artiodactyla</taxon>
        <taxon>Ruminantia</taxon>
        <taxon>Pecora</taxon>
        <taxon>Bovidae</taxon>
        <taxon>Bovinae</taxon>
        <taxon>Bos</taxon>
    </lineage>
</organism>
<feature type="transmembrane region" description="Helical" evidence="8">
    <location>
        <begin position="565"/>
        <end position="582"/>
    </location>
</feature>
<feature type="transmembrane region" description="Helical" evidence="8">
    <location>
        <begin position="168"/>
        <end position="191"/>
    </location>
</feature>
<comment type="subcellular location">
    <subcellularLocation>
        <location evidence="1">Membrane</location>
        <topology evidence="1">Multi-pass membrane protein</topology>
    </subcellularLocation>
</comment>
<keyword evidence="5 8" id="KW-0472">Membrane</keyword>
<dbReference type="Ensembl" id="ENSBIXT00000023422.1">
    <property type="protein sequence ID" value="ENSBIXP00000013144.1"/>
    <property type="gene ID" value="ENSBIXG00000018112.1"/>
</dbReference>
<dbReference type="InterPro" id="IPR037272">
    <property type="entry name" value="SNS_sf"/>
</dbReference>
<dbReference type="InterPro" id="IPR000175">
    <property type="entry name" value="Na/ntran_symport"/>
</dbReference>
<feature type="transmembrane region" description="Helical" evidence="8">
    <location>
        <begin position="293"/>
        <end position="315"/>
    </location>
</feature>
<evidence type="ECO:0000256" key="5">
    <source>
        <dbReference type="ARBA" id="ARBA00023136"/>
    </source>
</evidence>
<feature type="transmembrane region" description="Helical" evidence="8">
    <location>
        <begin position="641"/>
        <end position="663"/>
    </location>
</feature>
<dbReference type="Proteomes" id="UP000429181">
    <property type="component" value="Chromosome 18"/>
</dbReference>
<evidence type="ECO:0000256" key="2">
    <source>
        <dbReference type="ARBA" id="ARBA00022448"/>
    </source>
</evidence>
<dbReference type="PANTHER" id="PTHR11616">
    <property type="entry name" value="SODIUM/CHLORIDE DEPENDENT TRANSPORTER"/>
    <property type="match status" value="1"/>
</dbReference>
<dbReference type="Pfam" id="PF00209">
    <property type="entry name" value="SNF"/>
    <property type="match status" value="1"/>
</dbReference>
<feature type="transmembrane region" description="Helical" evidence="8">
    <location>
        <begin position="374"/>
        <end position="392"/>
    </location>
</feature>
<evidence type="ECO:0000256" key="4">
    <source>
        <dbReference type="ARBA" id="ARBA00022989"/>
    </source>
</evidence>
<evidence type="ECO:0000313" key="9">
    <source>
        <dbReference type="Ensembl" id="ENSBIXP00005025019.1"/>
    </source>
</evidence>
<sequence>MRSTHKIKSSLAKVGAAPESLPEITTDAQASGTSLAKVSSAESSPGSHALEDKGTATWSLTAWVSEVQAFEARAVRAQAWETQAFEAQSRASHPKATPVTEAEAAPVLKQRLLPEKVQVPEKEKSEVLITRPFWSNKAEYLLAQMGYTMRPASLWSFCYLWLHSGGGIFLIIYIFLLFLIGIPLLFLEMAAGQRMRQGNIGVWKVISPWIGGVGYTSFMVCFINGLFLNVVTAWILFYLSQSFQYPVPWEKCPLLENASGFDPECARTTPTLYFWYRMTLKASDSIEDDGPPVFSLCLPLFLSVCLLGVFMLNGLKWTGKVMCVLVSSSGLIMLCFVVRSIMLEGAVFGLHYMTIVKISAIYNVNVWRGAGNQVLCSLGLGFGSIISIASHIQSSSSCLNDAVIVALANLISMMLVTPFIFSVLGFWATQLTHRCNEKNTETLLNLVNMGILPPEAQPPQNLIGNPTSIFTSWFNSLSNPIKKEVLSHVPECNLEEQFLKIKESTNFAFLAFVEAMSFIPGSVFWSFLFFLMLLNLEMSTMIGIMDSIITSLQDIFISVQKYTKLFTVVVLMIMFLCGLFFTRPSGSYYIRLLTDYWTILPIIIVIIFENLAVKWAREASSFFADMANLWGHPMYSIIRWLWSYLIPVVLLALSVTTVFQLSLKNITYLAWDSSTSKEIVRQYPSWGLFTLFALLLIVILPIPIYFVYCFTHGIPFNSTSWDKPVISSKSLPLSFQLTPIKEVENEEILQGDIEISISNCNCLCL</sequence>
<dbReference type="GO" id="GO:0035725">
    <property type="term" value="P:sodium ion transmembrane transport"/>
    <property type="evidence" value="ECO:0007669"/>
    <property type="project" value="TreeGrafter"/>
</dbReference>
<feature type="transmembrane region" description="Helical" evidence="8">
    <location>
        <begin position="348"/>
        <end position="367"/>
    </location>
</feature>
<feature type="transmembrane region" description="Helical" evidence="8">
    <location>
        <begin position="540"/>
        <end position="558"/>
    </location>
</feature>
<feature type="transmembrane region" description="Helical" evidence="8">
    <location>
        <begin position="588"/>
        <end position="608"/>
    </location>
</feature>
<dbReference type="AlphaFoldDB" id="A0A4W2H026"/>
<accession>A0A4W2H026</accession>
<evidence type="ECO:0000256" key="7">
    <source>
        <dbReference type="SAM" id="MobiDB-lite"/>
    </source>
</evidence>
<feature type="transmembrane region" description="Helical" evidence="8">
    <location>
        <begin position="404"/>
        <end position="428"/>
    </location>
</feature>
<evidence type="ECO:0000313" key="10">
    <source>
        <dbReference type="Proteomes" id="UP000314981"/>
    </source>
</evidence>
<reference evidence="10 11" key="1">
    <citation type="submission" date="2018-11" db="EMBL/GenBank/DDBJ databases">
        <title>Haplotype-resolved cattle genomes.</title>
        <authorList>
            <person name="Low W.Y."/>
            <person name="Tearle R."/>
            <person name="Bickhart D.M."/>
            <person name="Rosen B.D."/>
            <person name="Koren S."/>
            <person name="Rhie A."/>
            <person name="Hiendleder S."/>
            <person name="Phillippy A.M."/>
            <person name="Smith T.P.L."/>
            <person name="Williams J.L."/>
        </authorList>
    </citation>
    <scope>NUCLEOTIDE SEQUENCE [LARGE SCALE GENOMIC DNA]</scope>
</reference>
<dbReference type="PRINTS" id="PR00176">
    <property type="entry name" value="NANEUSMPORT"/>
</dbReference>
<reference evidence="9" key="2">
    <citation type="submission" date="2025-05" db="UniProtKB">
        <authorList>
            <consortium name="Ensembl"/>
        </authorList>
    </citation>
    <scope>IDENTIFICATION</scope>
</reference>
<feature type="binding site" evidence="6">
    <location>
        <position position="409"/>
    </location>
    <ligand>
        <name>Na(+)</name>
        <dbReference type="ChEBI" id="CHEBI:29101"/>
        <label>1</label>
    </ligand>
</feature>
<name>A0A4W2H026_BOBOX</name>
<dbReference type="GO" id="GO:0005886">
    <property type="term" value="C:plasma membrane"/>
    <property type="evidence" value="ECO:0007669"/>
    <property type="project" value="TreeGrafter"/>
</dbReference>
<dbReference type="GO" id="GO:0046872">
    <property type="term" value="F:metal ion binding"/>
    <property type="evidence" value="ECO:0007669"/>
    <property type="project" value="UniProtKB-KW"/>
</dbReference>
<dbReference type="PROSITE" id="PS00754">
    <property type="entry name" value="NA_NEUROTRAN_SYMP_2"/>
    <property type="match status" value="1"/>
</dbReference>
<keyword evidence="6" id="KW-0479">Metal-binding</keyword>
<feature type="transmembrane region" description="Helical" evidence="8">
    <location>
        <begin position="507"/>
        <end position="534"/>
    </location>
</feature>
<feature type="transmembrane region" description="Helical" evidence="8">
    <location>
        <begin position="683"/>
        <end position="708"/>
    </location>
</feature>
<keyword evidence="4 8" id="KW-1133">Transmembrane helix</keyword>
<feature type="transmembrane region" description="Helical" evidence="8">
    <location>
        <begin position="212"/>
        <end position="239"/>
    </location>
</feature>
<dbReference type="GeneTree" id="ENSGT00940000163283"/>
<dbReference type="GO" id="GO:0006865">
    <property type="term" value="P:amino acid transport"/>
    <property type="evidence" value="ECO:0007669"/>
    <property type="project" value="TreeGrafter"/>
</dbReference>
<evidence type="ECO:0000256" key="3">
    <source>
        <dbReference type="ARBA" id="ARBA00022692"/>
    </source>
</evidence>
<evidence type="ECO:0000256" key="6">
    <source>
        <dbReference type="PIRSR" id="PIRSR600175-1"/>
    </source>
</evidence>
<dbReference type="SUPFAM" id="SSF161070">
    <property type="entry name" value="SNF-like"/>
    <property type="match status" value="1"/>
</dbReference>
<keyword evidence="2" id="KW-0813">Transport</keyword>
<proteinExistence type="predicted"/>
<protein>
    <submittedName>
        <fullName evidence="9">Solute carrier family 6 member 16</fullName>
    </submittedName>
</protein>
<keyword evidence="6" id="KW-0915">Sodium</keyword>
<dbReference type="Ensembl" id="ENSBIXT00005040539.1">
    <property type="protein sequence ID" value="ENSBIXP00005025019.1"/>
    <property type="gene ID" value="ENSBIXG00005027576.1"/>
</dbReference>